<evidence type="ECO:0000313" key="2">
    <source>
        <dbReference type="EnsemblPlants" id="cds.evm.model.03.637"/>
    </source>
</evidence>
<evidence type="ECO:0000313" key="3">
    <source>
        <dbReference type="Proteomes" id="UP000596661"/>
    </source>
</evidence>
<dbReference type="PANTHER" id="PTHR33116:SF84">
    <property type="entry name" value="RNA-DIRECTED DNA POLYMERASE"/>
    <property type="match status" value="1"/>
</dbReference>
<dbReference type="Proteomes" id="UP000596661">
    <property type="component" value="Chromosome 3"/>
</dbReference>
<dbReference type="Pfam" id="PF00078">
    <property type="entry name" value="RVT_1"/>
    <property type="match status" value="1"/>
</dbReference>
<dbReference type="PANTHER" id="PTHR33116">
    <property type="entry name" value="REVERSE TRANSCRIPTASE ZINC-BINDING DOMAIN-CONTAINING PROTEIN-RELATED-RELATED"/>
    <property type="match status" value="1"/>
</dbReference>
<dbReference type="Gramene" id="evm.model.03.637">
    <property type="protein sequence ID" value="cds.evm.model.03.637"/>
    <property type="gene ID" value="evm.TU.03.637"/>
</dbReference>
<organism evidence="2 3">
    <name type="scientific">Cannabis sativa</name>
    <name type="common">Hemp</name>
    <name type="synonym">Marijuana</name>
    <dbReference type="NCBI Taxonomy" id="3483"/>
    <lineage>
        <taxon>Eukaryota</taxon>
        <taxon>Viridiplantae</taxon>
        <taxon>Streptophyta</taxon>
        <taxon>Embryophyta</taxon>
        <taxon>Tracheophyta</taxon>
        <taxon>Spermatophyta</taxon>
        <taxon>Magnoliopsida</taxon>
        <taxon>eudicotyledons</taxon>
        <taxon>Gunneridae</taxon>
        <taxon>Pentapetalae</taxon>
        <taxon>rosids</taxon>
        <taxon>fabids</taxon>
        <taxon>Rosales</taxon>
        <taxon>Cannabaceae</taxon>
        <taxon>Cannabis</taxon>
    </lineage>
</organism>
<dbReference type="SUPFAM" id="SSF56672">
    <property type="entry name" value="DNA/RNA polymerases"/>
    <property type="match status" value="1"/>
</dbReference>
<dbReference type="EMBL" id="UZAU01000262">
    <property type="status" value="NOT_ANNOTATED_CDS"/>
    <property type="molecule type" value="Genomic_DNA"/>
</dbReference>
<dbReference type="OMA" id="AIFHAST"/>
<keyword evidence="3" id="KW-1185">Reference proteome</keyword>
<name>A0A803P9S3_CANSA</name>
<sequence>MYLKAIEIDVRIKYGQLLKGLNSFLHQKSKVSWIKNGDDNTAIFHASTKERRRSNSILSIEDQQGVRTDKADEISAAFLSFYQHLLGSKMEGRKKVNRGVMMLRPLVNKEQADLLLKEFSKDEVKKAIFAILGIKAPGPDGYTSCFFQDNWDLIGEDISEAVLSLLHTGQILKEINTTVLTLIPKCKCPNTKAYDTLDWDYLEEILYAFQFPEKFIKLIMICVRTPRFSLMFNGSSHGYFEGKRGLRQGDPMSPLLFVLGMEYLSRIMLKIGAKQEFKFHDRCAELKLNHLMFADDVILFCHGNYKSIYYMLQGLKLFSCSSGLQPNPNKFAIYCCGMEDSEMQRILDCSGFSKKEVPFKYLGIPICVKRISGKECMVLADKMTARIKIWSTRNLSLPGRAVLVNSVLMSIHSYWSQVIVLPKRTIRDIEAICRAYLWKGNQVSQGPGPIAWDHVCQPKAAGGIGLKRIAEWNIAAMTKYVWAIANKEDNLWIKWIHCVYIKGEDWWTYQAPPQAS</sequence>
<dbReference type="EnsemblPlants" id="evm.model.03.637">
    <property type="protein sequence ID" value="cds.evm.model.03.637"/>
    <property type="gene ID" value="evm.TU.03.637"/>
</dbReference>
<feature type="domain" description="Reverse transcriptase" evidence="1">
    <location>
        <begin position="192"/>
        <end position="366"/>
    </location>
</feature>
<reference evidence="2" key="1">
    <citation type="submission" date="2018-11" db="EMBL/GenBank/DDBJ databases">
        <authorList>
            <person name="Grassa J C."/>
        </authorList>
    </citation>
    <scope>NUCLEOTIDE SEQUENCE [LARGE SCALE GENOMIC DNA]</scope>
</reference>
<dbReference type="InterPro" id="IPR043502">
    <property type="entry name" value="DNA/RNA_pol_sf"/>
</dbReference>
<protein>
    <recommendedName>
        <fullName evidence="1">Reverse transcriptase domain-containing protein</fullName>
    </recommendedName>
</protein>
<evidence type="ECO:0000259" key="1">
    <source>
        <dbReference type="Pfam" id="PF00078"/>
    </source>
</evidence>
<dbReference type="AlphaFoldDB" id="A0A803P9S3"/>
<dbReference type="InterPro" id="IPR000477">
    <property type="entry name" value="RT_dom"/>
</dbReference>
<proteinExistence type="predicted"/>
<accession>A0A803P9S3</accession>
<reference evidence="2" key="2">
    <citation type="submission" date="2021-03" db="UniProtKB">
        <authorList>
            <consortium name="EnsemblPlants"/>
        </authorList>
    </citation>
    <scope>IDENTIFICATION</scope>
</reference>